<dbReference type="Pfam" id="PF01217">
    <property type="entry name" value="Clat_adaptor_s"/>
    <property type="match status" value="1"/>
</dbReference>
<feature type="region of interest" description="Disordered" evidence="11">
    <location>
        <begin position="158"/>
        <end position="177"/>
    </location>
</feature>
<evidence type="ECO:0000256" key="4">
    <source>
        <dbReference type="ARBA" id="ARBA00022448"/>
    </source>
</evidence>
<evidence type="ECO:0000256" key="9">
    <source>
        <dbReference type="ARBA" id="ARBA00074180"/>
    </source>
</evidence>
<keyword evidence="6" id="KW-0333">Golgi apparatus</keyword>
<dbReference type="GO" id="GO:0030121">
    <property type="term" value="C:AP-1 adaptor complex"/>
    <property type="evidence" value="ECO:0007669"/>
    <property type="project" value="InterPro"/>
</dbReference>
<dbReference type="InterPro" id="IPR022775">
    <property type="entry name" value="AP_mu_sigma_su"/>
</dbReference>
<evidence type="ECO:0000256" key="11">
    <source>
        <dbReference type="SAM" id="MobiDB-lite"/>
    </source>
</evidence>
<evidence type="ECO:0000256" key="8">
    <source>
        <dbReference type="ARBA" id="ARBA00023329"/>
    </source>
</evidence>
<evidence type="ECO:0000259" key="12">
    <source>
        <dbReference type="Pfam" id="PF01217"/>
    </source>
</evidence>
<dbReference type="PANTHER" id="PTHR11753">
    <property type="entry name" value="ADAPTOR COMPLEXES SMALL SUBUNIT FAMILY"/>
    <property type="match status" value="1"/>
</dbReference>
<accession>A0AB38MYS9</accession>
<name>A0AB38MYS9_9BASI</name>
<dbReference type="InterPro" id="IPR044733">
    <property type="entry name" value="AP1_sigma"/>
</dbReference>
<dbReference type="SUPFAM" id="SSF64356">
    <property type="entry name" value="SNARE-like"/>
    <property type="match status" value="1"/>
</dbReference>
<dbReference type="GO" id="GO:0016482">
    <property type="term" value="P:cytosolic transport"/>
    <property type="evidence" value="ECO:0007669"/>
    <property type="project" value="UniProtKB-ARBA"/>
</dbReference>
<evidence type="ECO:0000313" key="13">
    <source>
        <dbReference type="EMBL" id="TIC68417.1"/>
    </source>
</evidence>
<organism evidence="13 14">
    <name type="scientific">Wallemia mellicola</name>
    <dbReference type="NCBI Taxonomy" id="1708541"/>
    <lineage>
        <taxon>Eukaryota</taxon>
        <taxon>Fungi</taxon>
        <taxon>Dikarya</taxon>
        <taxon>Basidiomycota</taxon>
        <taxon>Wallemiomycotina</taxon>
        <taxon>Wallemiomycetes</taxon>
        <taxon>Wallemiales</taxon>
        <taxon>Wallemiaceae</taxon>
        <taxon>Wallemia</taxon>
    </lineage>
</organism>
<protein>
    <recommendedName>
        <fullName evidence="9">AP-1 complex subunit sigma-1</fullName>
    </recommendedName>
    <alternativeName>
        <fullName evidence="10">Sigma1-adaptin</fullName>
    </alternativeName>
</protein>
<comment type="similarity">
    <text evidence="3">Belongs to the adaptor complexes small subunit family.</text>
</comment>
<sequence>MINNLIKRKVLLVSRQGKVRLAKWFMATQPKVKAKIIKDVTQLVLSRRTRMCNFLEYKDSKVVYRRYASLFFVCGISQGENELIALEVIHRYVEVLDRYFGNVCELDLIFNFQKAYSILDELIIGGEMQESSKKNVLRNVSMAYSPYIASDNAQVAQADNIQDNEESEESITSLRTR</sequence>
<evidence type="ECO:0000256" key="1">
    <source>
        <dbReference type="ARBA" id="ARBA00004555"/>
    </source>
</evidence>
<keyword evidence="5" id="KW-0653">Protein transport</keyword>
<proteinExistence type="inferred from homology"/>
<evidence type="ECO:0000313" key="14">
    <source>
        <dbReference type="Proteomes" id="UP000309601"/>
    </source>
</evidence>
<dbReference type="GO" id="GO:0035615">
    <property type="term" value="F:clathrin adaptor activity"/>
    <property type="evidence" value="ECO:0007669"/>
    <property type="project" value="InterPro"/>
</dbReference>
<dbReference type="FunFam" id="3.30.450.60:FF:000007">
    <property type="entry name" value="AP complex subunit sigma"/>
    <property type="match status" value="1"/>
</dbReference>
<dbReference type="CDD" id="cd14831">
    <property type="entry name" value="AP1_sigma"/>
    <property type="match status" value="1"/>
</dbReference>
<evidence type="ECO:0000256" key="10">
    <source>
        <dbReference type="ARBA" id="ARBA00081706"/>
    </source>
</evidence>
<keyword evidence="4" id="KW-0813">Transport</keyword>
<gene>
    <name evidence="13" type="ORF">E3Q02_01241</name>
</gene>
<dbReference type="Proteomes" id="UP000309601">
    <property type="component" value="Unassembled WGS sequence"/>
</dbReference>
<keyword evidence="7" id="KW-0472">Membrane</keyword>
<dbReference type="GO" id="GO:0005829">
    <property type="term" value="C:cytosol"/>
    <property type="evidence" value="ECO:0007669"/>
    <property type="project" value="GOC"/>
</dbReference>
<keyword evidence="8" id="KW-0968">Cytoplasmic vesicle</keyword>
<evidence type="ECO:0000256" key="2">
    <source>
        <dbReference type="ARBA" id="ARBA00004640"/>
    </source>
</evidence>
<dbReference type="InterPro" id="IPR011012">
    <property type="entry name" value="Longin-like_dom_sf"/>
</dbReference>
<evidence type="ECO:0000256" key="3">
    <source>
        <dbReference type="ARBA" id="ARBA00006972"/>
    </source>
</evidence>
<evidence type="ECO:0000256" key="5">
    <source>
        <dbReference type="ARBA" id="ARBA00022927"/>
    </source>
</evidence>
<reference evidence="13 14" key="1">
    <citation type="submission" date="2019-03" db="EMBL/GenBank/DDBJ databases">
        <title>Sequencing 25 genomes of Wallemia mellicola.</title>
        <authorList>
            <person name="Gostincar C."/>
        </authorList>
    </citation>
    <scope>NUCLEOTIDE SEQUENCE [LARGE SCALE GENOMIC DNA]</scope>
    <source>
        <strain evidence="13 14">EXF-1274</strain>
    </source>
</reference>
<comment type="caution">
    <text evidence="13">The sequence shown here is derived from an EMBL/GenBank/DDBJ whole genome shotgun (WGS) entry which is preliminary data.</text>
</comment>
<evidence type="ECO:0000256" key="7">
    <source>
        <dbReference type="ARBA" id="ARBA00023136"/>
    </source>
</evidence>
<dbReference type="EMBL" id="SPRW01000009">
    <property type="protein sequence ID" value="TIC68417.1"/>
    <property type="molecule type" value="Genomic_DNA"/>
</dbReference>
<comment type="subcellular location">
    <subcellularLocation>
        <location evidence="2">Cytoplasmic vesicle</location>
        <location evidence="2">Clathrin-coated vesicle membrane</location>
    </subcellularLocation>
    <subcellularLocation>
        <location evidence="1">Golgi apparatus</location>
    </subcellularLocation>
</comment>
<feature type="domain" description="AP complex mu/sigma subunit" evidence="12">
    <location>
        <begin position="9"/>
        <end position="143"/>
    </location>
</feature>
<evidence type="ECO:0000256" key="6">
    <source>
        <dbReference type="ARBA" id="ARBA00023034"/>
    </source>
</evidence>
<dbReference type="InterPro" id="IPR016635">
    <property type="entry name" value="AP_complex_ssu"/>
</dbReference>
<dbReference type="AlphaFoldDB" id="A0AB38MYS9"/>
<dbReference type="Gene3D" id="3.30.450.60">
    <property type="match status" value="1"/>
</dbReference>
<dbReference type="GO" id="GO:0015031">
    <property type="term" value="P:protein transport"/>
    <property type="evidence" value="ECO:0007669"/>
    <property type="project" value="UniProtKB-KW"/>
</dbReference>